<evidence type="ECO:0000313" key="2">
    <source>
        <dbReference type="EMBL" id="NPU65220.1"/>
    </source>
</evidence>
<comment type="caution">
    <text evidence="2">The sequence shown here is derived from an EMBL/GenBank/DDBJ whole genome shotgun (WGS) entry which is preliminary data.</text>
</comment>
<reference evidence="2" key="1">
    <citation type="submission" date="2020-05" db="EMBL/GenBank/DDBJ databases">
        <title>Nod-independent and nitrogen-fixing Bradyrhizobium aeschynomene sp. nov. isolated from nodules of Aeschynomene indica.</title>
        <authorList>
            <person name="Zhang Z."/>
        </authorList>
    </citation>
    <scope>NUCLEOTIDE SEQUENCE</scope>
    <source>
        <strain evidence="2">83012</strain>
    </source>
</reference>
<keyword evidence="3" id="KW-1185">Reference proteome</keyword>
<sequence>MIRLAARLQRHGSAKPREIPDARKRRCGGRQDWEERIPAPAFDTAQVPGARNLGGADAASISGRILPDPLQTEAASRPTRSPGFAEECAGSGGM</sequence>
<name>A0ABX2CC32_9BRAD</name>
<gene>
    <name evidence="2" type="ORF">HL667_09460</name>
</gene>
<evidence type="ECO:0000313" key="3">
    <source>
        <dbReference type="Proteomes" id="UP000886476"/>
    </source>
</evidence>
<proteinExistence type="predicted"/>
<dbReference type="RefSeq" id="WP_172110283.1">
    <property type="nucleotide sequence ID" value="NZ_JABFDN010000002.1"/>
</dbReference>
<accession>A0ABX2CC32</accession>
<dbReference type="Proteomes" id="UP000886476">
    <property type="component" value="Unassembled WGS sequence"/>
</dbReference>
<dbReference type="EMBL" id="JABFDN010000002">
    <property type="protein sequence ID" value="NPU65220.1"/>
    <property type="molecule type" value="Genomic_DNA"/>
</dbReference>
<organism evidence="2 3">
    <name type="scientific">Bradyrhizobium aeschynomenes</name>
    <dbReference type="NCBI Taxonomy" id="2734909"/>
    <lineage>
        <taxon>Bacteria</taxon>
        <taxon>Pseudomonadati</taxon>
        <taxon>Pseudomonadota</taxon>
        <taxon>Alphaproteobacteria</taxon>
        <taxon>Hyphomicrobiales</taxon>
        <taxon>Nitrobacteraceae</taxon>
        <taxon>Bradyrhizobium</taxon>
    </lineage>
</organism>
<evidence type="ECO:0000256" key="1">
    <source>
        <dbReference type="SAM" id="MobiDB-lite"/>
    </source>
</evidence>
<feature type="region of interest" description="Disordered" evidence="1">
    <location>
        <begin position="1"/>
        <end position="94"/>
    </location>
</feature>
<protein>
    <submittedName>
        <fullName evidence="2">Uncharacterized protein</fullName>
    </submittedName>
</protein>